<protein>
    <recommendedName>
        <fullName evidence="1">DUF7848 domain-containing protein</fullName>
    </recommendedName>
</protein>
<proteinExistence type="predicted"/>
<dbReference type="InterPro" id="IPR057170">
    <property type="entry name" value="DUF7848"/>
</dbReference>
<dbReference type="Proteomes" id="UP001596083">
    <property type="component" value="Unassembled WGS sequence"/>
</dbReference>
<evidence type="ECO:0000313" key="2">
    <source>
        <dbReference type="EMBL" id="MFC5720217.1"/>
    </source>
</evidence>
<name>A0ABW0YXF0_9ACTN</name>
<comment type="caution">
    <text evidence="2">The sequence shown here is derived from an EMBL/GenBank/DDBJ whole genome shotgun (WGS) entry which is preliminary data.</text>
</comment>
<evidence type="ECO:0000313" key="3">
    <source>
        <dbReference type="Proteomes" id="UP001596083"/>
    </source>
</evidence>
<accession>A0ABW0YXF0</accession>
<dbReference type="EMBL" id="JBHSPB010000004">
    <property type="protein sequence ID" value="MFC5720217.1"/>
    <property type="molecule type" value="Genomic_DNA"/>
</dbReference>
<keyword evidence="3" id="KW-1185">Reference proteome</keyword>
<evidence type="ECO:0000259" key="1">
    <source>
        <dbReference type="Pfam" id="PF25232"/>
    </source>
</evidence>
<feature type="domain" description="DUF7848" evidence="1">
    <location>
        <begin position="10"/>
        <end position="61"/>
    </location>
</feature>
<organism evidence="2 3">
    <name type="scientific">Streptomyces gamaensis</name>
    <dbReference type="NCBI Taxonomy" id="1763542"/>
    <lineage>
        <taxon>Bacteria</taxon>
        <taxon>Bacillati</taxon>
        <taxon>Actinomycetota</taxon>
        <taxon>Actinomycetes</taxon>
        <taxon>Kitasatosporales</taxon>
        <taxon>Streptomycetaceae</taxon>
        <taxon>Streptomyces</taxon>
    </lineage>
</organism>
<sequence length="70" mass="7898">MLKVDYRGIPPQFKLKCMTCDGTPEDPSYLPEEVQRWGTAHTEATGHTEFRGENLTYFRAVLVDAPTPSP</sequence>
<reference evidence="3" key="1">
    <citation type="journal article" date="2019" name="Int. J. Syst. Evol. Microbiol.">
        <title>The Global Catalogue of Microorganisms (GCM) 10K type strain sequencing project: providing services to taxonomists for standard genome sequencing and annotation.</title>
        <authorList>
            <consortium name="The Broad Institute Genomics Platform"/>
            <consortium name="The Broad Institute Genome Sequencing Center for Infectious Disease"/>
            <person name="Wu L."/>
            <person name="Ma J."/>
        </authorList>
    </citation>
    <scope>NUCLEOTIDE SEQUENCE [LARGE SCALE GENOMIC DNA]</scope>
    <source>
        <strain evidence="3">CGMCC 4.7304</strain>
    </source>
</reference>
<dbReference type="Pfam" id="PF25232">
    <property type="entry name" value="DUF7848"/>
    <property type="match status" value="1"/>
</dbReference>
<gene>
    <name evidence="2" type="ORF">ACFP1Z_08575</name>
</gene>